<dbReference type="Proteomes" id="UP000649326">
    <property type="component" value="Unassembled WGS sequence"/>
</dbReference>
<dbReference type="Pfam" id="PF02566">
    <property type="entry name" value="OsmC"/>
    <property type="match status" value="1"/>
</dbReference>
<sequence length="140" mass="15641">MHVPTIKVSVMGESVSPTRMIVKGRKTEYIVDKDDSSPLEYILAALAGCINIVGFLVANEMGLGIERLSVEVEGRLNTDKLMGKNVEDRAGYKEIKVKVKVQGNVEEEKLKEWMARVEERCPIGDNIMNETPVHVEVERA</sequence>
<dbReference type="InterPro" id="IPR003718">
    <property type="entry name" value="OsmC/Ohr_fam"/>
</dbReference>
<keyword evidence="1" id="KW-1133">Transmembrane helix</keyword>
<evidence type="ECO:0000313" key="3">
    <source>
        <dbReference type="Proteomes" id="UP000649326"/>
    </source>
</evidence>
<dbReference type="SUPFAM" id="SSF82784">
    <property type="entry name" value="OsmC-like"/>
    <property type="match status" value="1"/>
</dbReference>
<dbReference type="InterPro" id="IPR015946">
    <property type="entry name" value="KH_dom-like_a/b"/>
</dbReference>
<evidence type="ECO:0000256" key="1">
    <source>
        <dbReference type="SAM" id="Phobius"/>
    </source>
</evidence>
<reference evidence="2" key="1">
    <citation type="journal article" date="2020" name="ISME J.">
        <title>Gammaproteobacteria mediating utilization of methyl-, sulfur- and petroleum organic compounds in deep ocean hydrothermal plumes.</title>
        <authorList>
            <person name="Zhou Z."/>
            <person name="Liu Y."/>
            <person name="Pan J."/>
            <person name="Cron B.R."/>
            <person name="Toner B.M."/>
            <person name="Anantharaman K."/>
            <person name="Breier J.A."/>
            <person name="Dick G.J."/>
            <person name="Li M."/>
        </authorList>
    </citation>
    <scope>NUCLEOTIDE SEQUENCE</scope>
    <source>
        <strain evidence="2">SZUA-1451</strain>
    </source>
</reference>
<protein>
    <submittedName>
        <fullName evidence="2">OsmC family peroxiredoxin</fullName>
    </submittedName>
</protein>
<accession>A0A832Z9X2</accession>
<dbReference type="Gene3D" id="3.30.300.20">
    <property type="match status" value="1"/>
</dbReference>
<dbReference type="InterPro" id="IPR052924">
    <property type="entry name" value="OsmC/Ohr_hydroprdx_reductase"/>
</dbReference>
<keyword evidence="1" id="KW-0472">Membrane</keyword>
<evidence type="ECO:0000313" key="2">
    <source>
        <dbReference type="EMBL" id="HIP75398.1"/>
    </source>
</evidence>
<dbReference type="InterPro" id="IPR036102">
    <property type="entry name" value="OsmC/Ohrsf"/>
</dbReference>
<feature type="transmembrane region" description="Helical" evidence="1">
    <location>
        <begin position="41"/>
        <end position="58"/>
    </location>
</feature>
<dbReference type="EMBL" id="DQUG01000183">
    <property type="protein sequence ID" value="HIP75398.1"/>
    <property type="molecule type" value="Genomic_DNA"/>
</dbReference>
<dbReference type="PANTHER" id="PTHR35368:SF1">
    <property type="entry name" value="HYDROPEROXIDE REDUCTASE"/>
    <property type="match status" value="1"/>
</dbReference>
<comment type="caution">
    <text evidence="2">The sequence shown here is derived from an EMBL/GenBank/DDBJ whole genome shotgun (WGS) entry which is preliminary data.</text>
</comment>
<gene>
    <name evidence="2" type="ORF">EYH13_04590</name>
</gene>
<keyword evidence="1" id="KW-0812">Transmembrane</keyword>
<dbReference type="PANTHER" id="PTHR35368">
    <property type="entry name" value="HYDROPEROXIDE REDUCTASE"/>
    <property type="match status" value="1"/>
</dbReference>
<proteinExistence type="predicted"/>
<organism evidence="2 3">
    <name type="scientific">Thermococcus paralvinellae</name>
    <dbReference type="NCBI Taxonomy" id="582419"/>
    <lineage>
        <taxon>Archaea</taxon>
        <taxon>Methanobacteriati</taxon>
        <taxon>Methanobacteriota</taxon>
        <taxon>Thermococci</taxon>
        <taxon>Thermococcales</taxon>
        <taxon>Thermococcaceae</taxon>
        <taxon>Thermococcus</taxon>
    </lineage>
</organism>
<name>A0A832Z9X2_9EURY</name>
<dbReference type="AlphaFoldDB" id="A0A832Z9X2"/>